<feature type="domain" description="IspG TIM-barrel" evidence="8">
    <location>
        <begin position="14"/>
        <end position="255"/>
    </location>
</feature>
<accession>A0A133XX15</accession>
<dbReference type="InterPro" id="IPR016425">
    <property type="entry name" value="IspG_bac"/>
</dbReference>
<dbReference type="InterPro" id="IPR036849">
    <property type="entry name" value="Enolase-like_C_sf"/>
</dbReference>
<organism evidence="10 11">
    <name type="scientific">Atopobium deltae</name>
    <dbReference type="NCBI Taxonomy" id="1393034"/>
    <lineage>
        <taxon>Bacteria</taxon>
        <taxon>Bacillati</taxon>
        <taxon>Actinomycetota</taxon>
        <taxon>Coriobacteriia</taxon>
        <taxon>Coriobacteriales</taxon>
        <taxon>Atopobiaceae</taxon>
        <taxon>Atopobium</taxon>
    </lineage>
</organism>
<comment type="similarity">
    <text evidence="7">Belongs to the IspG family.</text>
</comment>
<evidence type="ECO:0000256" key="7">
    <source>
        <dbReference type="HAMAP-Rule" id="MF_00159"/>
    </source>
</evidence>
<keyword evidence="3 7" id="KW-0560">Oxidoreductase</keyword>
<keyword evidence="1 7" id="KW-0004">4Fe-4S</keyword>
<evidence type="ECO:0000256" key="5">
    <source>
        <dbReference type="ARBA" id="ARBA00023014"/>
    </source>
</evidence>
<evidence type="ECO:0000259" key="8">
    <source>
        <dbReference type="Pfam" id="PF04551"/>
    </source>
</evidence>
<dbReference type="GO" id="GO:0046429">
    <property type="term" value="F:4-hydroxy-3-methylbut-2-en-1-yl diphosphate synthase activity (ferredoxin)"/>
    <property type="evidence" value="ECO:0007669"/>
    <property type="project" value="UniProtKB-UniRule"/>
</dbReference>
<evidence type="ECO:0000256" key="6">
    <source>
        <dbReference type="ARBA" id="ARBA00023229"/>
    </source>
</evidence>
<dbReference type="EMBL" id="LSCR01000002">
    <property type="protein sequence ID" value="KXB35467.1"/>
    <property type="molecule type" value="Genomic_DNA"/>
</dbReference>
<dbReference type="STRING" id="1393034.HMPREF3192_00117"/>
<feature type="binding site" evidence="7">
    <location>
        <position position="273"/>
    </location>
    <ligand>
        <name>[4Fe-4S] cluster</name>
        <dbReference type="ChEBI" id="CHEBI:49883"/>
    </ligand>
</feature>
<dbReference type="GO" id="GO:0016114">
    <property type="term" value="P:terpenoid biosynthetic process"/>
    <property type="evidence" value="ECO:0007669"/>
    <property type="project" value="InterPro"/>
</dbReference>
<dbReference type="InterPro" id="IPR011005">
    <property type="entry name" value="Dihydropteroate_synth-like_sf"/>
</dbReference>
<keyword evidence="2 7" id="KW-0479">Metal-binding</keyword>
<evidence type="ECO:0000313" key="11">
    <source>
        <dbReference type="Proteomes" id="UP000070675"/>
    </source>
</evidence>
<dbReference type="PANTHER" id="PTHR30454:SF0">
    <property type="entry name" value="4-HYDROXY-3-METHYLBUT-2-EN-1-YL DIPHOSPHATE SYNTHASE (FERREDOXIN), CHLOROPLASTIC"/>
    <property type="match status" value="1"/>
</dbReference>
<dbReference type="Gene3D" id="3.30.413.10">
    <property type="entry name" value="Sulfite Reductase Hemoprotein, domain 1"/>
    <property type="match status" value="1"/>
</dbReference>
<comment type="function">
    <text evidence="7">Converts 2C-methyl-D-erythritol 2,4-cyclodiphosphate (ME-2,4cPP) into 1-hydroxy-2-methyl-2-(E)-butenyl 4-diphosphate.</text>
</comment>
<keyword evidence="4 7" id="KW-0408">Iron</keyword>
<dbReference type="FunFam" id="3.20.20.20:FF:000001">
    <property type="entry name" value="4-hydroxy-3-methylbut-2-en-1-yl diphosphate synthase (flavodoxin)"/>
    <property type="match status" value="1"/>
</dbReference>
<dbReference type="RefSeq" id="WP_066304434.1">
    <property type="nucleotide sequence ID" value="NZ_KQ959484.1"/>
</dbReference>
<feature type="binding site" evidence="7">
    <location>
        <position position="308"/>
    </location>
    <ligand>
        <name>[4Fe-4S] cluster</name>
        <dbReference type="ChEBI" id="CHEBI:49883"/>
    </ligand>
</feature>
<dbReference type="NCBIfam" id="TIGR00612">
    <property type="entry name" value="ispG_gcpE"/>
    <property type="match status" value="1"/>
</dbReference>
<dbReference type="GO" id="GO:0051539">
    <property type="term" value="F:4 iron, 4 sulfur cluster binding"/>
    <property type="evidence" value="ECO:0007669"/>
    <property type="project" value="UniProtKB-UniRule"/>
</dbReference>
<dbReference type="NCBIfam" id="NF001540">
    <property type="entry name" value="PRK00366.1"/>
    <property type="match status" value="1"/>
</dbReference>
<dbReference type="SUPFAM" id="SSF56014">
    <property type="entry name" value="Nitrite and sulphite reductase 4Fe-4S domain-like"/>
    <property type="match status" value="1"/>
</dbReference>
<dbReference type="Gene3D" id="3.20.20.20">
    <property type="entry name" value="Dihydropteroate synthase-like"/>
    <property type="match status" value="1"/>
</dbReference>
<protein>
    <recommendedName>
        <fullName evidence="7">4-hydroxy-3-methylbut-2-en-1-yl diphosphate synthase (flavodoxin)</fullName>
        <ecNumber evidence="7">1.17.7.3</ecNumber>
    </recommendedName>
    <alternativeName>
        <fullName evidence="7">1-hydroxy-2-methyl-2-(E)-butenyl 4-diphosphate synthase</fullName>
    </alternativeName>
</protein>
<dbReference type="InterPro" id="IPR058578">
    <property type="entry name" value="IspG_TIM"/>
</dbReference>
<keyword evidence="5 7" id="KW-0411">Iron-sulfur</keyword>
<dbReference type="InterPro" id="IPR058579">
    <property type="entry name" value="IspG_C"/>
</dbReference>
<dbReference type="HAMAP" id="MF_00159">
    <property type="entry name" value="IspG"/>
    <property type="match status" value="1"/>
</dbReference>
<evidence type="ECO:0000256" key="1">
    <source>
        <dbReference type="ARBA" id="ARBA00022485"/>
    </source>
</evidence>
<dbReference type="SUPFAM" id="SSF51604">
    <property type="entry name" value="Enolase C-terminal domain-like"/>
    <property type="match status" value="1"/>
</dbReference>
<dbReference type="GO" id="GO:0005506">
    <property type="term" value="F:iron ion binding"/>
    <property type="evidence" value="ECO:0007669"/>
    <property type="project" value="InterPro"/>
</dbReference>
<dbReference type="PANTHER" id="PTHR30454">
    <property type="entry name" value="4-HYDROXY-3-METHYLBUT-2-EN-1-YL DIPHOSPHATE SYNTHASE"/>
    <property type="match status" value="1"/>
</dbReference>
<evidence type="ECO:0000256" key="3">
    <source>
        <dbReference type="ARBA" id="ARBA00023002"/>
    </source>
</evidence>
<dbReference type="UniPathway" id="UPA00056">
    <property type="reaction ID" value="UER00096"/>
</dbReference>
<dbReference type="Proteomes" id="UP000070675">
    <property type="component" value="Unassembled WGS sequence"/>
</dbReference>
<keyword evidence="6 7" id="KW-0414">Isoprene biosynthesis</keyword>
<dbReference type="EC" id="1.17.7.3" evidence="7"/>
<feature type="binding site" evidence="7">
    <location>
        <position position="276"/>
    </location>
    <ligand>
        <name>[4Fe-4S] cluster</name>
        <dbReference type="ChEBI" id="CHEBI:49883"/>
    </ligand>
</feature>
<proteinExistence type="inferred from homology"/>
<feature type="binding site" evidence="7">
    <location>
        <position position="315"/>
    </location>
    <ligand>
        <name>[4Fe-4S] cluster</name>
        <dbReference type="ChEBI" id="CHEBI:49883"/>
    </ligand>
</feature>
<comment type="catalytic activity">
    <reaction evidence="7">
        <text>(2E)-4-hydroxy-3-methylbut-2-enyl diphosphate + oxidized [flavodoxin] + H2O + 2 H(+) = 2-C-methyl-D-erythritol 2,4-cyclic diphosphate + reduced [flavodoxin]</text>
        <dbReference type="Rhea" id="RHEA:43604"/>
        <dbReference type="Rhea" id="RHEA-COMP:10622"/>
        <dbReference type="Rhea" id="RHEA-COMP:10623"/>
        <dbReference type="ChEBI" id="CHEBI:15377"/>
        <dbReference type="ChEBI" id="CHEBI:15378"/>
        <dbReference type="ChEBI" id="CHEBI:57618"/>
        <dbReference type="ChEBI" id="CHEBI:58210"/>
        <dbReference type="ChEBI" id="CHEBI:58483"/>
        <dbReference type="ChEBI" id="CHEBI:128753"/>
        <dbReference type="EC" id="1.17.7.3"/>
    </reaction>
</comment>
<dbReference type="AlphaFoldDB" id="A0A133XX15"/>
<feature type="domain" description="IspG C-terminal" evidence="9">
    <location>
        <begin position="269"/>
        <end position="357"/>
    </location>
</feature>
<dbReference type="GO" id="GO:0019288">
    <property type="term" value="P:isopentenyl diphosphate biosynthetic process, methylerythritol 4-phosphate pathway"/>
    <property type="evidence" value="ECO:0007669"/>
    <property type="project" value="UniProtKB-UniRule"/>
</dbReference>
<comment type="caution">
    <text evidence="10">The sequence shown here is derived from an EMBL/GenBank/DDBJ whole genome shotgun (WGS) entry which is preliminary data.</text>
</comment>
<evidence type="ECO:0000256" key="4">
    <source>
        <dbReference type="ARBA" id="ARBA00023004"/>
    </source>
</evidence>
<keyword evidence="11" id="KW-1185">Reference proteome</keyword>
<dbReference type="InterPro" id="IPR004588">
    <property type="entry name" value="IspG_bac-typ"/>
</dbReference>
<comment type="cofactor">
    <cofactor evidence="7">
        <name>[4Fe-4S] cluster</name>
        <dbReference type="ChEBI" id="CHEBI:49883"/>
    </cofactor>
    <text evidence="7">Binds 1 [4Fe-4S] cluster.</text>
</comment>
<comment type="pathway">
    <text evidence="7">Isoprenoid biosynthesis; isopentenyl diphosphate biosynthesis via DXP pathway; isopentenyl diphosphate from 1-deoxy-D-xylulose 5-phosphate: step 5/6.</text>
</comment>
<gene>
    <name evidence="7" type="primary">ispG</name>
    <name evidence="10" type="ORF">HMPREF3192_00117</name>
</gene>
<dbReference type="GO" id="GO:0141197">
    <property type="term" value="F:4-hydroxy-3-methylbut-2-enyl-diphosphate synthase activity (flavodoxin)"/>
    <property type="evidence" value="ECO:0007669"/>
    <property type="project" value="UniProtKB-EC"/>
</dbReference>
<dbReference type="OrthoDB" id="9803214at2"/>
<reference evidence="11" key="1">
    <citation type="submission" date="2016-01" db="EMBL/GenBank/DDBJ databases">
        <authorList>
            <person name="Mitreva M."/>
            <person name="Pepin K.H."/>
            <person name="Mihindukulasuriya K.A."/>
            <person name="Fulton R."/>
            <person name="Fronick C."/>
            <person name="O'Laughlin M."/>
            <person name="Miner T."/>
            <person name="Herter B."/>
            <person name="Rosa B.A."/>
            <person name="Cordes M."/>
            <person name="Tomlinson C."/>
            <person name="Wollam A."/>
            <person name="Palsikar V.B."/>
            <person name="Mardis E.R."/>
            <person name="Wilson R.K."/>
        </authorList>
    </citation>
    <scope>NUCLEOTIDE SEQUENCE [LARGE SCALE GENOMIC DNA]</scope>
    <source>
        <strain evidence="11">DNF00019</strain>
    </source>
</reference>
<dbReference type="InterPro" id="IPR045854">
    <property type="entry name" value="NO2/SO3_Rdtase_4Fe4S_sf"/>
</dbReference>
<evidence type="ECO:0000259" key="9">
    <source>
        <dbReference type="Pfam" id="PF26540"/>
    </source>
</evidence>
<name>A0A133XX15_9ACTN</name>
<dbReference type="PIRSF" id="PIRSF004640">
    <property type="entry name" value="IspG"/>
    <property type="match status" value="1"/>
</dbReference>
<sequence>MIVSNLHRIPRALTRQVFVGPVAVGGGAPVSVQSMTTTDTANAAQTLEQIRVLADAGCEIIRVAVPTKHVLDGFKQICANSPLPVVADIHFDYRLALAATAAGAAALRINPGNIGSFVKVDAIIDEAQSAHIPIRIGVNAGSLAREFDTRQDMTLPQKLAASALSFVQHFAEKGFEDVVVSAKAHDVVTTIQTYRQLSRELPCVPLHIGITEAGTKFQGTIKSAVGLGALLEEGIGDTMRVSLTADPADEIKVAWEIMASLGMRRRNPELVSCPTCGRTKVNLIPIAEEVQQRLQKIKVPISVAVMGCAVNGPGEARTADIGVACGVGQGVVFVKGQTLRRVPEDQIIDALFEEIDKRFVADTKRLDADKISDA</sequence>
<evidence type="ECO:0000256" key="2">
    <source>
        <dbReference type="ARBA" id="ARBA00022723"/>
    </source>
</evidence>
<dbReference type="Pfam" id="PF26540">
    <property type="entry name" value="GcpE_C"/>
    <property type="match status" value="1"/>
</dbReference>
<evidence type="ECO:0000313" key="10">
    <source>
        <dbReference type="EMBL" id="KXB35467.1"/>
    </source>
</evidence>
<dbReference type="Pfam" id="PF04551">
    <property type="entry name" value="GcpE"/>
    <property type="match status" value="1"/>
</dbReference>
<dbReference type="PATRIC" id="fig|1393034.3.peg.111"/>